<gene>
    <name evidence="4" type="ORF">SASPL_119226</name>
</gene>
<dbReference type="InterPro" id="IPR023395">
    <property type="entry name" value="MCP_dom_sf"/>
</dbReference>
<comment type="caution">
    <text evidence="4">The sequence shown here is derived from an EMBL/GenBank/DDBJ whole genome shotgun (WGS) entry which is preliminary data.</text>
</comment>
<protein>
    <submittedName>
        <fullName evidence="4">Uncharacterized protein</fullName>
    </submittedName>
</protein>
<evidence type="ECO:0000256" key="1">
    <source>
        <dbReference type="ARBA" id="ARBA00004370"/>
    </source>
</evidence>
<dbReference type="PANTHER" id="PTHR46080">
    <property type="entry name" value="MITOCHONDRIAL SUBSTRATE CARRIER FAMILY PROTEIN J"/>
    <property type="match status" value="1"/>
</dbReference>
<reference evidence="4" key="2">
    <citation type="submission" date="2020-08" db="EMBL/GenBank/DDBJ databases">
        <title>Plant Genome Project.</title>
        <authorList>
            <person name="Zhang R.-G."/>
        </authorList>
    </citation>
    <scope>NUCLEOTIDE SEQUENCE</scope>
    <source>
        <strain evidence="4">Huo1</strain>
        <tissue evidence="4">Leaf</tissue>
    </source>
</reference>
<proteinExistence type="predicted"/>
<dbReference type="PANTHER" id="PTHR46080:SF4">
    <property type="entry name" value="MITOCHONDRIAL CARRIER PROTEIN, EXPRESSED"/>
    <property type="match status" value="1"/>
</dbReference>
<dbReference type="EMBL" id="PNBA02000007">
    <property type="protein sequence ID" value="KAG6417076.1"/>
    <property type="molecule type" value="Genomic_DNA"/>
</dbReference>
<keyword evidence="3" id="KW-0472">Membrane</keyword>
<keyword evidence="2" id="KW-0812">Transmembrane</keyword>
<dbReference type="AlphaFoldDB" id="A0A8X8XT66"/>
<sequence>MAASILRSEGWRGFYRGLGTSRSLKMGALEVTKSNVGNVASVRLGLSEASASGIANAAAGPWGGVSDCNKYSGGIEAFRKIVRAGCTEGLGYLY</sequence>
<reference evidence="4" key="1">
    <citation type="submission" date="2018-01" db="EMBL/GenBank/DDBJ databases">
        <authorList>
            <person name="Mao J.F."/>
        </authorList>
    </citation>
    <scope>NUCLEOTIDE SEQUENCE</scope>
    <source>
        <strain evidence="4">Huo1</strain>
        <tissue evidence="4">Leaf</tissue>
    </source>
</reference>
<organism evidence="4">
    <name type="scientific">Salvia splendens</name>
    <name type="common">Scarlet sage</name>
    <dbReference type="NCBI Taxonomy" id="180675"/>
    <lineage>
        <taxon>Eukaryota</taxon>
        <taxon>Viridiplantae</taxon>
        <taxon>Streptophyta</taxon>
        <taxon>Embryophyta</taxon>
        <taxon>Tracheophyta</taxon>
        <taxon>Spermatophyta</taxon>
        <taxon>Magnoliopsida</taxon>
        <taxon>eudicotyledons</taxon>
        <taxon>Gunneridae</taxon>
        <taxon>Pentapetalae</taxon>
        <taxon>asterids</taxon>
        <taxon>lamiids</taxon>
        <taxon>Lamiales</taxon>
        <taxon>Lamiaceae</taxon>
        <taxon>Nepetoideae</taxon>
        <taxon>Mentheae</taxon>
        <taxon>Salviinae</taxon>
        <taxon>Salvia</taxon>
        <taxon>Salvia subgen. Calosphace</taxon>
        <taxon>core Calosphace</taxon>
    </lineage>
</organism>
<evidence type="ECO:0000313" key="4">
    <source>
        <dbReference type="EMBL" id="KAG6417076.1"/>
    </source>
</evidence>
<dbReference type="SUPFAM" id="SSF103506">
    <property type="entry name" value="Mitochondrial carrier"/>
    <property type="match status" value="1"/>
</dbReference>
<dbReference type="Proteomes" id="UP000298416">
    <property type="component" value="Unassembled WGS sequence"/>
</dbReference>
<name>A0A8X8XT66_SALSN</name>
<accession>A0A8X8XT66</accession>
<keyword evidence="5" id="KW-1185">Reference proteome</keyword>
<comment type="subcellular location">
    <subcellularLocation>
        <location evidence="1">Membrane</location>
    </subcellularLocation>
</comment>
<evidence type="ECO:0000256" key="2">
    <source>
        <dbReference type="ARBA" id="ARBA00022692"/>
    </source>
</evidence>
<dbReference type="GO" id="GO:0016020">
    <property type="term" value="C:membrane"/>
    <property type="evidence" value="ECO:0007669"/>
    <property type="project" value="UniProtKB-SubCell"/>
</dbReference>
<evidence type="ECO:0000313" key="5">
    <source>
        <dbReference type="Proteomes" id="UP000298416"/>
    </source>
</evidence>
<evidence type="ECO:0000256" key="3">
    <source>
        <dbReference type="ARBA" id="ARBA00023136"/>
    </source>
</evidence>